<name>A0ABV7VJ14_9PROT</name>
<reference evidence="8" key="1">
    <citation type="journal article" date="2019" name="Int. J. Syst. Evol. Microbiol.">
        <title>The Global Catalogue of Microorganisms (GCM) 10K type strain sequencing project: providing services to taxonomists for standard genome sequencing and annotation.</title>
        <authorList>
            <consortium name="The Broad Institute Genomics Platform"/>
            <consortium name="The Broad Institute Genome Sequencing Center for Infectious Disease"/>
            <person name="Wu L."/>
            <person name="Ma J."/>
        </authorList>
    </citation>
    <scope>NUCLEOTIDE SEQUENCE [LARGE SCALE GENOMIC DNA]</scope>
    <source>
        <strain evidence="8">KCTC 42182</strain>
    </source>
</reference>
<evidence type="ECO:0000256" key="1">
    <source>
        <dbReference type="ARBA" id="ARBA00004651"/>
    </source>
</evidence>
<feature type="transmembrane region" description="Helical" evidence="6">
    <location>
        <begin position="6"/>
        <end position="32"/>
    </location>
</feature>
<dbReference type="InterPro" id="IPR001123">
    <property type="entry name" value="LeuE-type"/>
</dbReference>
<dbReference type="Pfam" id="PF01810">
    <property type="entry name" value="LysE"/>
    <property type="match status" value="1"/>
</dbReference>
<feature type="transmembrane region" description="Helical" evidence="6">
    <location>
        <begin position="119"/>
        <end position="148"/>
    </location>
</feature>
<proteinExistence type="predicted"/>
<feature type="transmembrane region" description="Helical" evidence="6">
    <location>
        <begin position="44"/>
        <end position="65"/>
    </location>
</feature>
<feature type="transmembrane region" description="Helical" evidence="6">
    <location>
        <begin position="154"/>
        <end position="179"/>
    </location>
</feature>
<protein>
    <submittedName>
        <fullName evidence="7">LysE family translocator</fullName>
    </submittedName>
</protein>
<evidence type="ECO:0000256" key="3">
    <source>
        <dbReference type="ARBA" id="ARBA00022692"/>
    </source>
</evidence>
<evidence type="ECO:0000256" key="5">
    <source>
        <dbReference type="ARBA" id="ARBA00023136"/>
    </source>
</evidence>
<dbReference type="PANTHER" id="PTHR30086:SF20">
    <property type="entry name" value="ARGININE EXPORTER PROTEIN ARGO-RELATED"/>
    <property type="match status" value="1"/>
</dbReference>
<sequence>MGTVDSLLMLVKGALAGFVIAAPVGPVGVLCIQRTLHEGRLSGLTSGLGAAFADAFYGCIAAFGLSLVSHWLESHELIFRLGGGLFLLFMASRMLRVALQPTPETIMPVLRHESLPGHFMSTFLLTATNPITIVAFLGIFAFFGIGAFGLSNAMAAWLVAGVFAGSSIWWLSLAGLAGAYRHRLGNGGLRWINGVSGVLILAFGLYGIGSVLWAWSGL</sequence>
<comment type="caution">
    <text evidence="7">The sequence shown here is derived from an EMBL/GenBank/DDBJ whole genome shotgun (WGS) entry which is preliminary data.</text>
</comment>
<dbReference type="PANTHER" id="PTHR30086">
    <property type="entry name" value="ARGININE EXPORTER PROTEIN ARGO"/>
    <property type="match status" value="1"/>
</dbReference>
<organism evidence="7 8">
    <name type="scientific">Ferrovibrio xuzhouensis</name>
    <dbReference type="NCBI Taxonomy" id="1576914"/>
    <lineage>
        <taxon>Bacteria</taxon>
        <taxon>Pseudomonadati</taxon>
        <taxon>Pseudomonadota</taxon>
        <taxon>Alphaproteobacteria</taxon>
        <taxon>Rhodospirillales</taxon>
        <taxon>Rhodospirillaceae</taxon>
        <taxon>Ferrovibrio</taxon>
    </lineage>
</organism>
<accession>A0ABV7VJ14</accession>
<keyword evidence="5 6" id="KW-0472">Membrane</keyword>
<evidence type="ECO:0000256" key="4">
    <source>
        <dbReference type="ARBA" id="ARBA00022989"/>
    </source>
</evidence>
<keyword evidence="2" id="KW-1003">Cell membrane</keyword>
<evidence type="ECO:0000313" key="7">
    <source>
        <dbReference type="EMBL" id="MFC3676812.1"/>
    </source>
</evidence>
<keyword evidence="4 6" id="KW-1133">Transmembrane helix</keyword>
<evidence type="ECO:0000256" key="2">
    <source>
        <dbReference type="ARBA" id="ARBA00022475"/>
    </source>
</evidence>
<keyword evidence="8" id="KW-1185">Reference proteome</keyword>
<gene>
    <name evidence="7" type="ORF">ACFOOQ_14740</name>
</gene>
<dbReference type="EMBL" id="JBHRYJ010000003">
    <property type="protein sequence ID" value="MFC3676812.1"/>
    <property type="molecule type" value="Genomic_DNA"/>
</dbReference>
<dbReference type="Proteomes" id="UP001595711">
    <property type="component" value="Unassembled WGS sequence"/>
</dbReference>
<keyword evidence="3 6" id="KW-0812">Transmembrane</keyword>
<comment type="subcellular location">
    <subcellularLocation>
        <location evidence="1">Cell membrane</location>
        <topology evidence="1">Multi-pass membrane protein</topology>
    </subcellularLocation>
</comment>
<evidence type="ECO:0000256" key="6">
    <source>
        <dbReference type="SAM" id="Phobius"/>
    </source>
</evidence>
<evidence type="ECO:0000313" key="8">
    <source>
        <dbReference type="Proteomes" id="UP001595711"/>
    </source>
</evidence>
<feature type="transmembrane region" description="Helical" evidence="6">
    <location>
        <begin position="191"/>
        <end position="215"/>
    </location>
</feature>
<feature type="transmembrane region" description="Helical" evidence="6">
    <location>
        <begin position="77"/>
        <end position="99"/>
    </location>
</feature>